<dbReference type="PANTHER" id="PTHR33710:SF71">
    <property type="entry name" value="ENDONUCLEASE_EXONUCLEASE_PHOSPHATASE DOMAIN-CONTAINING PROTEIN"/>
    <property type="match status" value="1"/>
</dbReference>
<dbReference type="AlphaFoldDB" id="A0AAN7EDZ6"/>
<comment type="caution">
    <text evidence="1">The sequence shown here is derived from an EMBL/GenBank/DDBJ whole genome shotgun (WGS) entry which is preliminary data.</text>
</comment>
<evidence type="ECO:0000313" key="2">
    <source>
        <dbReference type="Proteomes" id="UP001324115"/>
    </source>
</evidence>
<evidence type="ECO:0000313" key="1">
    <source>
        <dbReference type="EMBL" id="KAK4568878.1"/>
    </source>
</evidence>
<evidence type="ECO:0008006" key="3">
    <source>
        <dbReference type="Google" id="ProtNLM"/>
    </source>
</evidence>
<dbReference type="PANTHER" id="PTHR33710">
    <property type="entry name" value="BNAC02G09200D PROTEIN"/>
    <property type="match status" value="1"/>
</dbReference>
<accession>A0AAN7EDZ6</accession>
<dbReference type="Gene3D" id="3.60.10.10">
    <property type="entry name" value="Endonuclease/exonuclease/phosphatase"/>
    <property type="match status" value="2"/>
</dbReference>
<dbReference type="EMBL" id="JAXUIC010000010">
    <property type="protein sequence ID" value="KAK4568878.1"/>
    <property type="molecule type" value="Genomic_DNA"/>
</dbReference>
<dbReference type="InterPro" id="IPR036691">
    <property type="entry name" value="Endo/exonu/phosph_ase_sf"/>
</dbReference>
<dbReference type="SUPFAM" id="SSF56219">
    <property type="entry name" value="DNase I-like"/>
    <property type="match status" value="1"/>
</dbReference>
<gene>
    <name evidence="1" type="ORF">RGQ29_004340</name>
</gene>
<name>A0AAN7EDZ6_QUERU</name>
<dbReference type="Proteomes" id="UP001324115">
    <property type="component" value="Unassembled WGS sequence"/>
</dbReference>
<protein>
    <recommendedName>
        <fullName evidence="3">Endonuclease/exonuclease/phosphatase domain-containing protein</fullName>
    </recommendedName>
</protein>
<keyword evidence="2" id="KW-1185">Reference proteome</keyword>
<reference evidence="1 2" key="1">
    <citation type="journal article" date="2023" name="G3 (Bethesda)">
        <title>A haplotype-resolved chromosome-scale genome for Quercus rubra L. provides insights into the genetics of adaptive traits for red oak species.</title>
        <authorList>
            <person name="Kapoor B."/>
            <person name="Jenkins J."/>
            <person name="Schmutz J."/>
            <person name="Zhebentyayeva T."/>
            <person name="Kuelheim C."/>
            <person name="Coggeshall M."/>
            <person name="Heim C."/>
            <person name="Lasky J.R."/>
            <person name="Leites L."/>
            <person name="Islam-Faridi N."/>
            <person name="Romero-Severson J."/>
            <person name="DeLeo V.L."/>
            <person name="Lucas S.M."/>
            <person name="Lazic D."/>
            <person name="Gailing O."/>
            <person name="Carlson J."/>
            <person name="Staton M."/>
        </authorList>
    </citation>
    <scope>NUCLEOTIDE SEQUENCE [LARGE SCALE GENOMIC DNA]</scope>
    <source>
        <strain evidence="1">Pseudo-F2</strain>
    </source>
</reference>
<proteinExistence type="predicted"/>
<organism evidence="1 2">
    <name type="scientific">Quercus rubra</name>
    <name type="common">Northern red oak</name>
    <name type="synonym">Quercus borealis</name>
    <dbReference type="NCBI Taxonomy" id="3512"/>
    <lineage>
        <taxon>Eukaryota</taxon>
        <taxon>Viridiplantae</taxon>
        <taxon>Streptophyta</taxon>
        <taxon>Embryophyta</taxon>
        <taxon>Tracheophyta</taxon>
        <taxon>Spermatophyta</taxon>
        <taxon>Magnoliopsida</taxon>
        <taxon>eudicotyledons</taxon>
        <taxon>Gunneridae</taxon>
        <taxon>Pentapetalae</taxon>
        <taxon>rosids</taxon>
        <taxon>fabids</taxon>
        <taxon>Fagales</taxon>
        <taxon>Fagaceae</taxon>
        <taxon>Quercus</taxon>
    </lineage>
</organism>
<sequence>MLRGLNDPRKRLVVKNLMREWKCDVVCLQETKIASMNRQLVCSLWGCSYVDWAVLEVDRTAGGILIMWDKRVLDKVEVLVGKFSVSVMWHGVEDSFIWACLGVYGPNENNERGHMGETRLTPAMEKFSEFIEDLNLIDLPLERSSYTWSSDTDQPAMSRIDRALVSPDWKDHFPNVIQRILPRPIFDHSPILLEAGGMARGKSPFRFENM</sequence>